<dbReference type="HOGENOM" id="CLU_1572065_0_0_1"/>
<dbReference type="EMBL" id="DS268504">
    <property type="protein sequence ID" value="EFP13281.1"/>
    <property type="molecule type" value="Genomic_DNA"/>
</dbReference>
<reference evidence="1" key="1">
    <citation type="submission" date="2007-07" db="EMBL/GenBank/DDBJ databases">
        <title>PCAP assembly of the Caenorhabditis remanei genome.</title>
        <authorList>
            <consortium name="The Caenorhabditis remanei Sequencing Consortium"/>
            <person name="Wilson R.K."/>
        </authorList>
    </citation>
    <scope>NUCLEOTIDE SEQUENCE [LARGE SCALE GENOMIC DNA]</scope>
    <source>
        <strain evidence="1">PB4641</strain>
    </source>
</reference>
<evidence type="ECO:0000313" key="2">
    <source>
        <dbReference type="Proteomes" id="UP000008281"/>
    </source>
</evidence>
<dbReference type="AlphaFoldDB" id="E3N056"/>
<proteinExistence type="predicted"/>
<dbReference type="Proteomes" id="UP000008281">
    <property type="component" value="Unassembled WGS sequence"/>
</dbReference>
<protein>
    <submittedName>
        <fullName evidence="1">Uncharacterized protein</fullName>
    </submittedName>
</protein>
<sequence>MKSIFHGVFSRKFENVCEEGDGHDEEGNGTDKNEEETVITWLKCATATEVPHGALVVTYRTIPNSSNLIGKDVTTVVLNALMTNELIGQLLKLGKSTDVVVSGVFAKKPFIASGSAIVRNGGSTIVTDNIGCLIRRLTNDQQSRKREATDCNYQLCVVEGYVPPGLISEK</sequence>
<organism evidence="2">
    <name type="scientific">Caenorhabditis remanei</name>
    <name type="common">Caenorhabditis vulgaris</name>
    <dbReference type="NCBI Taxonomy" id="31234"/>
    <lineage>
        <taxon>Eukaryota</taxon>
        <taxon>Metazoa</taxon>
        <taxon>Ecdysozoa</taxon>
        <taxon>Nematoda</taxon>
        <taxon>Chromadorea</taxon>
        <taxon>Rhabditida</taxon>
        <taxon>Rhabditina</taxon>
        <taxon>Rhabditomorpha</taxon>
        <taxon>Rhabditoidea</taxon>
        <taxon>Rhabditidae</taxon>
        <taxon>Peloderinae</taxon>
        <taxon>Caenorhabditis</taxon>
    </lineage>
</organism>
<keyword evidence="2" id="KW-1185">Reference proteome</keyword>
<evidence type="ECO:0000313" key="1">
    <source>
        <dbReference type="EMBL" id="EFP13281.1"/>
    </source>
</evidence>
<dbReference type="InParanoid" id="E3N056"/>
<accession>E3N056</accession>
<gene>
    <name evidence="1" type="ORF">CRE_12147</name>
</gene>
<name>E3N056_CAERE</name>